<feature type="transmembrane region" description="Helical" evidence="1">
    <location>
        <begin position="24"/>
        <end position="48"/>
    </location>
</feature>
<evidence type="ECO:0000313" key="3">
    <source>
        <dbReference type="Proteomes" id="UP000236178"/>
    </source>
</evidence>
<dbReference type="AlphaFoldDB" id="A0A2I0SQ83"/>
<evidence type="ECO:0000313" key="2">
    <source>
        <dbReference type="EMBL" id="PKT72078.1"/>
    </source>
</evidence>
<comment type="caution">
    <text evidence="2">The sequence shown here is derived from an EMBL/GenBank/DDBJ whole genome shotgun (WGS) entry which is preliminary data.</text>
</comment>
<gene>
    <name evidence="2" type="ORF">CW362_15890</name>
</gene>
<protein>
    <submittedName>
        <fullName evidence="2">Uncharacterized protein</fullName>
    </submittedName>
</protein>
<dbReference type="Proteomes" id="UP000236178">
    <property type="component" value="Unassembled WGS sequence"/>
</dbReference>
<keyword evidence="1" id="KW-0812">Transmembrane</keyword>
<organism evidence="2 3">
    <name type="scientific">Streptomyces populi</name>
    <dbReference type="NCBI Taxonomy" id="2058924"/>
    <lineage>
        <taxon>Bacteria</taxon>
        <taxon>Bacillati</taxon>
        <taxon>Actinomycetota</taxon>
        <taxon>Actinomycetes</taxon>
        <taxon>Kitasatosporales</taxon>
        <taxon>Streptomycetaceae</taxon>
        <taxon>Streptomyces</taxon>
    </lineage>
</organism>
<keyword evidence="3" id="KW-1185">Reference proteome</keyword>
<accession>A0A2I0SQ83</accession>
<reference evidence="2 3" key="1">
    <citation type="submission" date="2017-12" db="EMBL/GenBank/DDBJ databases">
        <title>Streptomyces populusis sp. nov., a novel endophytic actinobacterium isolated from stems of Populus adenopoda Maxim.</title>
        <authorList>
            <person name="Wang Z."/>
        </authorList>
    </citation>
    <scope>NUCLEOTIDE SEQUENCE [LARGE SCALE GENOMIC DNA]</scope>
    <source>
        <strain evidence="2 3">A249</strain>
    </source>
</reference>
<keyword evidence="1" id="KW-0472">Membrane</keyword>
<keyword evidence="1" id="KW-1133">Transmembrane helix</keyword>
<evidence type="ECO:0000256" key="1">
    <source>
        <dbReference type="SAM" id="Phobius"/>
    </source>
</evidence>
<proteinExistence type="predicted"/>
<name>A0A2I0SQ83_9ACTN</name>
<dbReference type="EMBL" id="PJOS01000026">
    <property type="protein sequence ID" value="PKT72078.1"/>
    <property type="molecule type" value="Genomic_DNA"/>
</dbReference>
<sequence length="78" mass="8275">MPTHTVTRSATRLSSPTAPALDPWTATSAAALAATTPAVSLILLRLFIKPSPSAVPYRRYADARTGGYVQRPRLPEAA</sequence>